<organism evidence="2 3">
    <name type="scientific">Parapedobacter koreensis</name>
    <dbReference type="NCBI Taxonomy" id="332977"/>
    <lineage>
        <taxon>Bacteria</taxon>
        <taxon>Pseudomonadati</taxon>
        <taxon>Bacteroidota</taxon>
        <taxon>Sphingobacteriia</taxon>
        <taxon>Sphingobacteriales</taxon>
        <taxon>Sphingobacteriaceae</taxon>
        <taxon>Parapedobacter</taxon>
    </lineage>
</organism>
<dbReference type="AlphaFoldDB" id="A0A1H7URC8"/>
<dbReference type="PANTHER" id="PTHR43547:SF2">
    <property type="entry name" value="HYBRID SIGNAL TRANSDUCTION HISTIDINE KINASE C"/>
    <property type="match status" value="1"/>
</dbReference>
<evidence type="ECO:0000313" key="3">
    <source>
        <dbReference type="Proteomes" id="UP000198916"/>
    </source>
</evidence>
<dbReference type="PANTHER" id="PTHR43547">
    <property type="entry name" value="TWO-COMPONENT HISTIDINE KINASE"/>
    <property type="match status" value="1"/>
</dbReference>
<dbReference type="Pfam" id="PF07494">
    <property type="entry name" value="Reg_prop"/>
    <property type="match status" value="3"/>
</dbReference>
<gene>
    <name evidence="2" type="ORF">SAMN05421740_1217</name>
</gene>
<evidence type="ECO:0000256" key="1">
    <source>
        <dbReference type="ARBA" id="ARBA00022553"/>
    </source>
</evidence>
<protein>
    <submittedName>
        <fullName evidence="2">Two component regulator propeller</fullName>
    </submittedName>
</protein>
<keyword evidence="3" id="KW-1185">Reference proteome</keyword>
<dbReference type="STRING" id="332977.SAMN05421740_1217"/>
<evidence type="ECO:0000313" key="2">
    <source>
        <dbReference type="EMBL" id="SEL98987.1"/>
    </source>
</evidence>
<dbReference type="RefSeq" id="WP_245747731.1">
    <property type="nucleotide sequence ID" value="NZ_FNZR01000021.1"/>
</dbReference>
<accession>A0A1H7URC8</accession>
<dbReference type="SUPFAM" id="SSF63829">
    <property type="entry name" value="Calcium-dependent phosphotriesterase"/>
    <property type="match status" value="1"/>
</dbReference>
<name>A0A1H7URC8_9SPHI</name>
<proteinExistence type="predicted"/>
<reference evidence="3" key="1">
    <citation type="submission" date="2016-10" db="EMBL/GenBank/DDBJ databases">
        <authorList>
            <person name="Varghese N."/>
            <person name="Submissions S."/>
        </authorList>
    </citation>
    <scope>NUCLEOTIDE SEQUENCE [LARGE SCALE GENOMIC DNA]</scope>
    <source>
        <strain evidence="3">Jip14</strain>
    </source>
</reference>
<dbReference type="EMBL" id="FNZR01000021">
    <property type="protein sequence ID" value="SEL98987.1"/>
    <property type="molecule type" value="Genomic_DNA"/>
</dbReference>
<dbReference type="InterPro" id="IPR011110">
    <property type="entry name" value="Reg_prop"/>
</dbReference>
<dbReference type="Gene3D" id="2.130.10.10">
    <property type="entry name" value="YVTN repeat-like/Quinoprotein amine dehydrogenase"/>
    <property type="match status" value="4"/>
</dbReference>
<sequence>MIFQTTRDKKEKMMKYVHLYALFLMFVFCTSCKGQNKTDSSNKTELPKAIIKSETKDTITSTVPSNITRTIIQDRKRNIWIAAFDGVFRYDGKSFTNITSQVSTARFFAVLEDSKGNWWFGSIGSGVYYYDGVSFRNFTTRDGLLNNDVGSIYEDKKGNIWFGVFGGASRYDGISFRNYTINGDAMNEDRTGKTFPDRPSYEVNAIIEDKTGKFWFGTRGNTFVYDGKTFTVFTHDGKPFTNVRSIIEDKKGNIWLGGNDGLWRYDGKTFANFTPNFVGYIYEDKNGSIWTSSANANNQGWALSRYNKKSIANNATSPEIIRTIEGMIFGILEADDGSIWFGALDGVYRYDGSTITDFKGGTVHEVAYKKQSGNRYSLIQLN</sequence>
<dbReference type="InterPro" id="IPR015943">
    <property type="entry name" value="WD40/YVTN_repeat-like_dom_sf"/>
</dbReference>
<dbReference type="Proteomes" id="UP000198916">
    <property type="component" value="Unassembled WGS sequence"/>
</dbReference>
<keyword evidence="1" id="KW-0597">Phosphoprotein</keyword>
<dbReference type="GO" id="GO:0000155">
    <property type="term" value="F:phosphorelay sensor kinase activity"/>
    <property type="evidence" value="ECO:0007669"/>
    <property type="project" value="TreeGrafter"/>
</dbReference>